<reference evidence="11" key="1">
    <citation type="submission" date="2020-10" db="EMBL/GenBank/DDBJ databases">
        <authorList>
            <person name="Gilroy R."/>
        </authorList>
    </citation>
    <scope>NUCLEOTIDE SEQUENCE</scope>
    <source>
        <strain evidence="11">10532</strain>
    </source>
</reference>
<evidence type="ECO:0000313" key="11">
    <source>
        <dbReference type="EMBL" id="MBO8457739.1"/>
    </source>
</evidence>
<dbReference type="InterPro" id="IPR048279">
    <property type="entry name" value="MdtK-like"/>
</dbReference>
<evidence type="ECO:0000256" key="3">
    <source>
        <dbReference type="ARBA" id="ARBA00022106"/>
    </source>
</evidence>
<feature type="transmembrane region" description="Helical" evidence="10">
    <location>
        <begin position="327"/>
        <end position="347"/>
    </location>
</feature>
<dbReference type="GO" id="GO:0005886">
    <property type="term" value="C:plasma membrane"/>
    <property type="evidence" value="ECO:0007669"/>
    <property type="project" value="UniProtKB-SubCell"/>
</dbReference>
<evidence type="ECO:0000256" key="2">
    <source>
        <dbReference type="ARBA" id="ARBA00008417"/>
    </source>
</evidence>
<dbReference type="PANTHER" id="PTHR43823">
    <property type="entry name" value="SPORULATION PROTEIN YKVU"/>
    <property type="match status" value="1"/>
</dbReference>
<reference evidence="11" key="2">
    <citation type="journal article" date="2021" name="PeerJ">
        <title>Extensive microbial diversity within the chicken gut microbiome revealed by metagenomics and culture.</title>
        <authorList>
            <person name="Gilroy R."/>
            <person name="Ravi A."/>
            <person name="Getino M."/>
            <person name="Pursley I."/>
            <person name="Horton D.L."/>
            <person name="Alikhan N.F."/>
            <person name="Baker D."/>
            <person name="Gharbi K."/>
            <person name="Hall N."/>
            <person name="Watson M."/>
            <person name="Adriaenssens E.M."/>
            <person name="Foster-Nyarko E."/>
            <person name="Jarju S."/>
            <person name="Secka A."/>
            <person name="Antonio M."/>
            <person name="Oren A."/>
            <person name="Chaudhuri R.R."/>
            <person name="La Ragione R."/>
            <person name="Hildebrand F."/>
            <person name="Pallen M.J."/>
        </authorList>
    </citation>
    <scope>NUCLEOTIDE SEQUENCE</scope>
    <source>
        <strain evidence="11">10532</strain>
    </source>
</reference>
<accession>A0A9D9HPC1</accession>
<keyword evidence="7 10" id="KW-1133">Transmembrane helix</keyword>
<evidence type="ECO:0000256" key="6">
    <source>
        <dbReference type="ARBA" id="ARBA00022692"/>
    </source>
</evidence>
<keyword evidence="4" id="KW-0813">Transport</keyword>
<comment type="similarity">
    <text evidence="2">Belongs to the multi antimicrobial extrusion (MATE) (TC 2.A.66.1) family. MepA subfamily.</text>
</comment>
<keyword evidence="8 10" id="KW-0472">Membrane</keyword>
<dbReference type="Proteomes" id="UP000823638">
    <property type="component" value="Unassembled WGS sequence"/>
</dbReference>
<evidence type="ECO:0000256" key="9">
    <source>
        <dbReference type="ARBA" id="ARBA00023251"/>
    </source>
</evidence>
<feature type="transmembrane region" description="Helical" evidence="10">
    <location>
        <begin position="102"/>
        <end position="125"/>
    </location>
</feature>
<evidence type="ECO:0000256" key="1">
    <source>
        <dbReference type="ARBA" id="ARBA00004651"/>
    </source>
</evidence>
<evidence type="ECO:0000256" key="5">
    <source>
        <dbReference type="ARBA" id="ARBA00022475"/>
    </source>
</evidence>
<feature type="transmembrane region" description="Helical" evidence="10">
    <location>
        <begin position="433"/>
        <end position="451"/>
    </location>
</feature>
<evidence type="ECO:0000256" key="7">
    <source>
        <dbReference type="ARBA" id="ARBA00022989"/>
    </source>
</evidence>
<dbReference type="AlphaFoldDB" id="A0A9D9HPC1"/>
<evidence type="ECO:0000256" key="4">
    <source>
        <dbReference type="ARBA" id="ARBA00022448"/>
    </source>
</evidence>
<dbReference type="GO" id="GO:0042910">
    <property type="term" value="F:xenobiotic transmembrane transporter activity"/>
    <property type="evidence" value="ECO:0007669"/>
    <property type="project" value="InterPro"/>
</dbReference>
<dbReference type="GO" id="GO:0046677">
    <property type="term" value="P:response to antibiotic"/>
    <property type="evidence" value="ECO:0007669"/>
    <property type="project" value="UniProtKB-KW"/>
</dbReference>
<keyword evidence="5" id="KW-1003">Cell membrane</keyword>
<dbReference type="PANTHER" id="PTHR43823:SF3">
    <property type="entry name" value="MULTIDRUG EXPORT PROTEIN MEPA"/>
    <property type="match status" value="1"/>
</dbReference>
<feature type="transmembrane region" description="Helical" evidence="10">
    <location>
        <begin position="23"/>
        <end position="43"/>
    </location>
</feature>
<keyword evidence="6 10" id="KW-0812">Transmembrane</keyword>
<dbReference type="Pfam" id="PF01554">
    <property type="entry name" value="MatE"/>
    <property type="match status" value="2"/>
</dbReference>
<comment type="caution">
    <text evidence="11">The sequence shown here is derived from an EMBL/GenBank/DDBJ whole genome shotgun (WGS) entry which is preliminary data.</text>
</comment>
<feature type="transmembrane region" description="Helical" evidence="10">
    <location>
        <begin position="204"/>
        <end position="224"/>
    </location>
</feature>
<evidence type="ECO:0000313" key="12">
    <source>
        <dbReference type="Proteomes" id="UP000823638"/>
    </source>
</evidence>
<feature type="transmembrane region" description="Helical" evidence="10">
    <location>
        <begin position="63"/>
        <end position="90"/>
    </location>
</feature>
<name>A0A9D9HPC1_9SPIR</name>
<dbReference type="CDD" id="cd13143">
    <property type="entry name" value="MATE_MepA_like"/>
    <property type="match status" value="1"/>
</dbReference>
<feature type="transmembrane region" description="Helical" evidence="10">
    <location>
        <begin position="406"/>
        <end position="427"/>
    </location>
</feature>
<dbReference type="EMBL" id="JADIMM010000076">
    <property type="protein sequence ID" value="MBO8457739.1"/>
    <property type="molecule type" value="Genomic_DNA"/>
</dbReference>
<evidence type="ECO:0000256" key="8">
    <source>
        <dbReference type="ARBA" id="ARBA00023136"/>
    </source>
</evidence>
<feature type="transmembrane region" description="Helical" evidence="10">
    <location>
        <begin position="367"/>
        <end position="394"/>
    </location>
</feature>
<dbReference type="GO" id="GO:0015297">
    <property type="term" value="F:antiporter activity"/>
    <property type="evidence" value="ECO:0007669"/>
    <property type="project" value="InterPro"/>
</dbReference>
<gene>
    <name evidence="11" type="ORF">IAA81_05875</name>
</gene>
<dbReference type="InterPro" id="IPR045070">
    <property type="entry name" value="MATE_MepA-like"/>
</dbReference>
<sequence>MDNSTTQQTKTNDFSKGAVWKNILSMAVPMMIAQVIQLLYNIVDRVYIGHLPGDSTVPLTALGLTFPVITVITAFTNLFGMGGAPLCSIARGQGNIGRAEKIMGNAFAMLMITGAVLVIVLNLTMKPVLYAFGAGEETYPLASRYLRIYLLGTFFSMAGLGMNSFINSQGFGRKGMTTILIGAVANIVLDPVFIFVFHMGVQGAALATVISQGLSAFFVMKFLLSGKAVYRLKLRCLKPDPAVILRITSLGLANFIMSATNALTQAACNTMLKKFGGDLYIAVMTVLGSVRDISWTTVQGLSQGAQPVLGYNYGAKEYRRVQKGIKFLAVTSALYTTVIWILTMTFPESFIHIFNSHPELLEAGVPALHIYFFGFFMMSLQFTGQTAFTALGLSKQAIFFSLLRKAIIVVPLTFILPYVAGLGVKGVFLAEPVSNFIGGIACFLTMYFTVYRKLGKTRSGKGGNPEKLPSGVD</sequence>
<dbReference type="NCBIfam" id="TIGR00797">
    <property type="entry name" value="matE"/>
    <property type="match status" value="1"/>
</dbReference>
<protein>
    <recommendedName>
        <fullName evidence="3">Multidrug export protein MepA</fullName>
    </recommendedName>
</protein>
<dbReference type="InterPro" id="IPR002528">
    <property type="entry name" value="MATE_fam"/>
</dbReference>
<proteinExistence type="inferred from homology"/>
<evidence type="ECO:0000256" key="10">
    <source>
        <dbReference type="SAM" id="Phobius"/>
    </source>
</evidence>
<dbReference type="PIRSF" id="PIRSF006603">
    <property type="entry name" value="DinF"/>
    <property type="match status" value="1"/>
</dbReference>
<feature type="transmembrane region" description="Helical" evidence="10">
    <location>
        <begin position="145"/>
        <end position="166"/>
    </location>
</feature>
<dbReference type="InterPro" id="IPR051327">
    <property type="entry name" value="MATE_MepA_subfamily"/>
</dbReference>
<organism evidence="11 12">
    <name type="scientific">Candidatus Gallitreponema excrementavium</name>
    <dbReference type="NCBI Taxonomy" id="2840840"/>
    <lineage>
        <taxon>Bacteria</taxon>
        <taxon>Pseudomonadati</taxon>
        <taxon>Spirochaetota</taxon>
        <taxon>Spirochaetia</taxon>
        <taxon>Spirochaetales</taxon>
        <taxon>Candidatus Gallitreponema</taxon>
    </lineage>
</organism>
<keyword evidence="9" id="KW-0046">Antibiotic resistance</keyword>
<comment type="subcellular location">
    <subcellularLocation>
        <location evidence="1">Cell membrane</location>
        <topology evidence="1">Multi-pass membrane protein</topology>
    </subcellularLocation>
</comment>
<feature type="transmembrane region" description="Helical" evidence="10">
    <location>
        <begin position="178"/>
        <end position="198"/>
    </location>
</feature>